<proteinExistence type="predicted"/>
<dbReference type="Proteomes" id="UP000470082">
    <property type="component" value="Unassembled WGS sequence"/>
</dbReference>
<keyword evidence="2" id="KW-1185">Reference proteome</keyword>
<evidence type="ECO:0000313" key="2">
    <source>
        <dbReference type="Proteomes" id="UP000470082"/>
    </source>
</evidence>
<evidence type="ECO:0008006" key="3">
    <source>
        <dbReference type="Google" id="ProtNLM"/>
    </source>
</evidence>
<reference evidence="1 2" key="1">
    <citation type="submission" date="2019-08" db="EMBL/GenBank/DDBJ databases">
        <title>In-depth cultivation of the pig gut microbiome towards novel bacterial diversity and tailored functional studies.</title>
        <authorList>
            <person name="Wylensek D."/>
            <person name="Hitch T.C.A."/>
            <person name="Clavel T."/>
        </authorList>
    </citation>
    <scope>NUCLEOTIDE SEQUENCE [LARGE SCALE GENOMIC DNA]</scope>
    <source>
        <strain evidence="1 2">LKV-178-WT-2G</strain>
    </source>
</reference>
<dbReference type="RefSeq" id="WP_154460628.1">
    <property type="nucleotide sequence ID" value="NZ_JAQYTQ010000058.1"/>
</dbReference>
<name>A0A7X2T3X9_9FIRM</name>
<protein>
    <recommendedName>
        <fullName evidence="3">FeS cluster biogenesis domain-containing protein</fullName>
    </recommendedName>
</protein>
<dbReference type="SUPFAM" id="SSF89360">
    <property type="entry name" value="HesB-like domain"/>
    <property type="match status" value="1"/>
</dbReference>
<sequence length="99" mass="10683">MQITDNAKAILEKMLKEENKNCLTFFTQGSGCHTRLCMDFIVVSDGNQINGLYVDMSEETSRMLEGIILDAKDGNLVIQSTNSNCSGCSNCSSCDGGCA</sequence>
<dbReference type="InterPro" id="IPR035903">
    <property type="entry name" value="HesB-like_dom_sf"/>
</dbReference>
<gene>
    <name evidence="1" type="ORF">FYJ50_07370</name>
</gene>
<comment type="caution">
    <text evidence="1">The sequence shown here is derived from an EMBL/GenBank/DDBJ whole genome shotgun (WGS) entry which is preliminary data.</text>
</comment>
<organism evidence="1 2">
    <name type="scientific">Floccifex porci</name>
    <dbReference type="NCBI Taxonomy" id="2606629"/>
    <lineage>
        <taxon>Bacteria</taxon>
        <taxon>Bacillati</taxon>
        <taxon>Bacillota</taxon>
        <taxon>Erysipelotrichia</taxon>
        <taxon>Erysipelotrichales</taxon>
        <taxon>Erysipelotrichaceae</taxon>
        <taxon>Floccifex</taxon>
    </lineage>
</organism>
<evidence type="ECO:0000313" key="1">
    <source>
        <dbReference type="EMBL" id="MSS01910.1"/>
    </source>
</evidence>
<dbReference type="AlphaFoldDB" id="A0A7X2T3X9"/>
<accession>A0A7X2T3X9</accession>
<dbReference type="EMBL" id="VUMM01000015">
    <property type="protein sequence ID" value="MSS01910.1"/>
    <property type="molecule type" value="Genomic_DNA"/>
</dbReference>